<organism evidence="1">
    <name type="scientific">Amphimedon queenslandica</name>
    <name type="common">Sponge</name>
    <dbReference type="NCBI Taxonomy" id="400682"/>
    <lineage>
        <taxon>Eukaryota</taxon>
        <taxon>Metazoa</taxon>
        <taxon>Porifera</taxon>
        <taxon>Demospongiae</taxon>
        <taxon>Heteroscleromorpha</taxon>
        <taxon>Haplosclerida</taxon>
        <taxon>Niphatidae</taxon>
        <taxon>Amphimedon</taxon>
    </lineage>
</organism>
<evidence type="ECO:0000313" key="1">
    <source>
        <dbReference type="EnsemblMetazoa" id="Aqu2.1.37932_001"/>
    </source>
</evidence>
<name>A0A1X7VEI0_AMPQE</name>
<accession>A0A1X7VEI0</accession>
<dbReference type="InParanoid" id="A0A1X7VEI0"/>
<dbReference type="EnsemblMetazoa" id="Aqu2.1.37932_001">
    <property type="protein sequence ID" value="Aqu2.1.37932_001"/>
    <property type="gene ID" value="Aqu2.1.37932"/>
</dbReference>
<sequence>MFSCPCSLRHRHFM</sequence>
<protein>
    <submittedName>
        <fullName evidence="1">Uncharacterized protein</fullName>
    </submittedName>
</protein>
<proteinExistence type="predicted"/>
<reference evidence="1" key="1">
    <citation type="submission" date="2017-05" db="UniProtKB">
        <authorList>
            <consortium name="EnsemblMetazoa"/>
        </authorList>
    </citation>
    <scope>IDENTIFICATION</scope>
</reference>